<gene>
    <name evidence="5" type="ORF">C1I98_15080</name>
</gene>
<name>A0A2W2I5Q7_9ACTN</name>
<dbReference type="PANTHER" id="PTHR12526:SF635">
    <property type="entry name" value="GLYCOSYL TRANSFERASE GROUP 1"/>
    <property type="match status" value="1"/>
</dbReference>
<evidence type="ECO:0000259" key="3">
    <source>
        <dbReference type="Pfam" id="PF00534"/>
    </source>
</evidence>
<dbReference type="Pfam" id="PF13439">
    <property type="entry name" value="Glyco_transf_4"/>
    <property type="match status" value="1"/>
</dbReference>
<dbReference type="SUPFAM" id="SSF53756">
    <property type="entry name" value="UDP-Glycosyltransferase/glycogen phosphorylase"/>
    <property type="match status" value="1"/>
</dbReference>
<dbReference type="RefSeq" id="WP_111167843.1">
    <property type="nucleotide sequence ID" value="NZ_POUA01000102.1"/>
</dbReference>
<evidence type="ECO:0000256" key="2">
    <source>
        <dbReference type="ARBA" id="ARBA00022679"/>
    </source>
</evidence>
<feature type="domain" description="Glycosyl transferase family 1" evidence="3">
    <location>
        <begin position="331"/>
        <end position="491"/>
    </location>
</feature>
<dbReference type="InterPro" id="IPR001296">
    <property type="entry name" value="Glyco_trans_1"/>
</dbReference>
<dbReference type="AlphaFoldDB" id="A0A2W2I5Q7"/>
<proteinExistence type="predicted"/>
<evidence type="ECO:0000256" key="1">
    <source>
        <dbReference type="ARBA" id="ARBA00022676"/>
    </source>
</evidence>
<feature type="domain" description="Glycosyltransferase subfamily 4-like N-terminal" evidence="4">
    <location>
        <begin position="15"/>
        <end position="177"/>
    </location>
</feature>
<evidence type="ECO:0000259" key="4">
    <source>
        <dbReference type="Pfam" id="PF13439"/>
    </source>
</evidence>
<dbReference type="PANTHER" id="PTHR12526">
    <property type="entry name" value="GLYCOSYLTRANSFERASE"/>
    <property type="match status" value="1"/>
</dbReference>
<dbReference type="Proteomes" id="UP000248544">
    <property type="component" value="Unassembled WGS sequence"/>
</dbReference>
<dbReference type="InterPro" id="IPR028098">
    <property type="entry name" value="Glyco_trans_4-like_N"/>
</dbReference>
<dbReference type="EMBL" id="POUA01000102">
    <property type="protein sequence ID" value="PZG45874.1"/>
    <property type="molecule type" value="Genomic_DNA"/>
</dbReference>
<reference evidence="5 6" key="1">
    <citation type="submission" date="2018-01" db="EMBL/GenBank/DDBJ databases">
        <title>Draft genome sequence of Sphaerisporangium sp. 7K107.</title>
        <authorList>
            <person name="Sahin N."/>
            <person name="Saygin H."/>
            <person name="Ay H."/>
        </authorList>
    </citation>
    <scope>NUCLEOTIDE SEQUENCE [LARGE SCALE GENOMIC DNA]</scope>
    <source>
        <strain evidence="5 6">7K107</strain>
    </source>
</reference>
<evidence type="ECO:0000313" key="5">
    <source>
        <dbReference type="EMBL" id="PZG45874.1"/>
    </source>
</evidence>
<dbReference type="CDD" id="cd03801">
    <property type="entry name" value="GT4_PimA-like"/>
    <property type="match status" value="1"/>
</dbReference>
<accession>A0A2W2I5Q7</accession>
<dbReference type="Gene3D" id="3.40.50.2000">
    <property type="entry name" value="Glycogen Phosphorylase B"/>
    <property type="match status" value="3"/>
</dbReference>
<keyword evidence="2" id="KW-0808">Transferase</keyword>
<dbReference type="Pfam" id="PF00534">
    <property type="entry name" value="Glycos_transf_1"/>
    <property type="match status" value="1"/>
</dbReference>
<organism evidence="5 6">
    <name type="scientific">Spongiactinospora gelatinilytica</name>
    <dbReference type="NCBI Taxonomy" id="2666298"/>
    <lineage>
        <taxon>Bacteria</taxon>
        <taxon>Bacillati</taxon>
        <taxon>Actinomycetota</taxon>
        <taxon>Actinomycetes</taxon>
        <taxon>Streptosporangiales</taxon>
        <taxon>Streptosporangiaceae</taxon>
        <taxon>Spongiactinospora</taxon>
    </lineage>
</organism>
<sequence length="518" mass="56860">MTLTIDLVVQFFPRGGSAQVIRYLATELTRRGHRCRILCGSLGQAGQFSHAETFYTGLPVAPMDYNAAADAYARGSTSMEGRPSPFHPSYEDRGPQAPDRMFTAVAPATTAHLIDAWTRHLTSHRSSRPDVVHVHHLSHLQSAVARAYPDVPAVTTFHGTDLKLLDQAQRHVRLADRIAAGVTHLADACRHPDPGARREALARLLPHSLSPGLREHALAIDWRHWRHADDWAAQMRSHLRQAGRLVTVSVNDQAELQRLLAVPTRQITVIGNGVDITRFTPQRLTIGERLALLRHWLVADPQGWAVDRPPGSISYTDADLATLLTPDGKLRPVVLWIGRYQQVKRLPLLLEAFAAASKKISPTPVLLLWGGYPGENEGEHPAEVARRLGIDKHVYLIGWRGHDELPAGLACADLMAAPAVNESFGMVYIEAAACGVPPIATSTGGPATLITGHGAHADGWLVPPDDVGELAATLTAALTNPIERARRAANGVQHVRQHHAWPRVADRYERLYHEEVHR</sequence>
<dbReference type="GO" id="GO:0016757">
    <property type="term" value="F:glycosyltransferase activity"/>
    <property type="evidence" value="ECO:0007669"/>
    <property type="project" value="UniProtKB-KW"/>
</dbReference>
<comment type="caution">
    <text evidence="5">The sequence shown here is derived from an EMBL/GenBank/DDBJ whole genome shotgun (WGS) entry which is preliminary data.</text>
</comment>
<protein>
    <submittedName>
        <fullName evidence="5">Uncharacterized protein</fullName>
    </submittedName>
</protein>
<keyword evidence="1" id="KW-0328">Glycosyltransferase</keyword>
<keyword evidence="6" id="KW-1185">Reference proteome</keyword>
<evidence type="ECO:0000313" key="6">
    <source>
        <dbReference type="Proteomes" id="UP000248544"/>
    </source>
</evidence>